<dbReference type="InterPro" id="IPR029063">
    <property type="entry name" value="SAM-dependent_MTases_sf"/>
</dbReference>
<dbReference type="Gene3D" id="1.10.150.170">
    <property type="entry name" value="Putative methyltransferase TM0872, insert domain"/>
    <property type="match status" value="1"/>
</dbReference>
<comment type="catalytic activity">
    <reaction evidence="6">
        <text>cytidine(1402) in 16S rRNA + S-adenosyl-L-methionine = N(4)-methylcytidine(1402) in 16S rRNA + S-adenosyl-L-homocysteine + H(+)</text>
        <dbReference type="Rhea" id="RHEA:42928"/>
        <dbReference type="Rhea" id="RHEA-COMP:10286"/>
        <dbReference type="Rhea" id="RHEA-COMP:10287"/>
        <dbReference type="ChEBI" id="CHEBI:15378"/>
        <dbReference type="ChEBI" id="CHEBI:57856"/>
        <dbReference type="ChEBI" id="CHEBI:59789"/>
        <dbReference type="ChEBI" id="CHEBI:74506"/>
        <dbReference type="ChEBI" id="CHEBI:82748"/>
        <dbReference type="EC" id="2.1.1.199"/>
    </reaction>
</comment>
<keyword evidence="6" id="KW-0963">Cytoplasm</keyword>
<organism evidence="8 9">
    <name type="scientific">Nitrogeniibacter mangrovi</name>
    <dbReference type="NCBI Taxonomy" id="2016596"/>
    <lineage>
        <taxon>Bacteria</taxon>
        <taxon>Pseudomonadati</taxon>
        <taxon>Pseudomonadota</taxon>
        <taxon>Betaproteobacteria</taxon>
        <taxon>Rhodocyclales</taxon>
        <taxon>Zoogloeaceae</taxon>
        <taxon>Nitrogeniibacter</taxon>
    </lineage>
</organism>
<feature type="binding site" evidence="6">
    <location>
        <position position="125"/>
    </location>
    <ligand>
        <name>S-adenosyl-L-methionine</name>
        <dbReference type="ChEBI" id="CHEBI:59789"/>
    </ligand>
</feature>
<evidence type="ECO:0000256" key="1">
    <source>
        <dbReference type="ARBA" id="ARBA00010396"/>
    </source>
</evidence>
<dbReference type="InterPro" id="IPR002903">
    <property type="entry name" value="RsmH"/>
</dbReference>
<dbReference type="InterPro" id="IPR023397">
    <property type="entry name" value="SAM-dep_MeTrfase_MraW_recog"/>
</dbReference>
<dbReference type="PANTHER" id="PTHR11265">
    <property type="entry name" value="S-ADENOSYL-METHYLTRANSFERASE MRAW"/>
    <property type="match status" value="1"/>
</dbReference>
<evidence type="ECO:0000256" key="6">
    <source>
        <dbReference type="HAMAP-Rule" id="MF_01007"/>
    </source>
</evidence>
<dbReference type="HAMAP" id="MF_01007">
    <property type="entry name" value="16SrRNA_methyltr_H"/>
    <property type="match status" value="1"/>
</dbReference>
<dbReference type="PANTHER" id="PTHR11265:SF0">
    <property type="entry name" value="12S RRNA N4-METHYLCYTIDINE METHYLTRANSFERASE"/>
    <property type="match status" value="1"/>
</dbReference>
<evidence type="ECO:0000256" key="4">
    <source>
        <dbReference type="ARBA" id="ARBA00022679"/>
    </source>
</evidence>
<keyword evidence="4 6" id="KW-0808">Transferase</keyword>
<comment type="subcellular location">
    <subcellularLocation>
        <location evidence="6">Cytoplasm</location>
    </subcellularLocation>
</comment>
<dbReference type="SUPFAM" id="SSF81799">
    <property type="entry name" value="Putative methyltransferase TM0872, insert domain"/>
    <property type="match status" value="1"/>
</dbReference>
<evidence type="ECO:0000256" key="2">
    <source>
        <dbReference type="ARBA" id="ARBA00022552"/>
    </source>
</evidence>
<dbReference type="AlphaFoldDB" id="A0A6C1B2H8"/>
<keyword evidence="3 6" id="KW-0489">Methyltransferase</keyword>
<sequence length="336" mass="35478">MAEAAGAHVRHGVRSAAAGHGGSGPVSAPAEHVTVLLSEAVDALAIRPEGIYVDGTFGRGGHSRAVLARLGAHGRLVAFDRDPAAIAAGAAINDARFTLVHAPFSALDESLDAHGVGLVDGVLLDLGVSSPQLDEAARGMSFRFDAPLDMRMDTSRGQTVAQWLASAEVGEITEVIRDYGEERFAHAIAKAVVAARAGGAVSTTGQLAALVEKAVRTREPGQHPATRTFQALRIFINAELEELSVVLPKCLARLKPGGRLVVISFHSLEDRIVKRFMREHANPPPVPRGMAIREVDRPQPKLRLVGKAVKAGADEVATNPRARSAVMRVAERTEAA</sequence>
<keyword evidence="9" id="KW-1185">Reference proteome</keyword>
<dbReference type="Pfam" id="PF01795">
    <property type="entry name" value="Methyltransf_5"/>
    <property type="match status" value="1"/>
</dbReference>
<keyword evidence="5 6" id="KW-0949">S-adenosyl-L-methionine</keyword>
<dbReference type="GO" id="GO:0070475">
    <property type="term" value="P:rRNA base methylation"/>
    <property type="evidence" value="ECO:0007669"/>
    <property type="project" value="UniProtKB-UniRule"/>
</dbReference>
<dbReference type="NCBIfam" id="TIGR00006">
    <property type="entry name" value="16S rRNA (cytosine(1402)-N(4))-methyltransferase RsmH"/>
    <property type="match status" value="1"/>
</dbReference>
<dbReference type="EC" id="2.1.1.199" evidence="6"/>
<feature type="binding site" evidence="6">
    <location>
        <begin position="60"/>
        <end position="62"/>
    </location>
    <ligand>
        <name>S-adenosyl-L-methionine</name>
        <dbReference type="ChEBI" id="CHEBI:59789"/>
    </ligand>
</feature>
<feature type="binding site" evidence="6">
    <location>
        <position position="80"/>
    </location>
    <ligand>
        <name>S-adenosyl-L-methionine</name>
        <dbReference type="ChEBI" id="CHEBI:59789"/>
    </ligand>
</feature>
<comment type="similarity">
    <text evidence="1 6">Belongs to the methyltransferase superfamily. RsmH family.</text>
</comment>
<dbReference type="EMBL" id="CP048836">
    <property type="protein sequence ID" value="QID17028.1"/>
    <property type="molecule type" value="Genomic_DNA"/>
</dbReference>
<accession>A0A6C1B2H8</accession>
<evidence type="ECO:0000256" key="3">
    <source>
        <dbReference type="ARBA" id="ARBA00022603"/>
    </source>
</evidence>
<feature type="region of interest" description="Disordered" evidence="7">
    <location>
        <begin position="1"/>
        <end position="25"/>
    </location>
</feature>
<evidence type="ECO:0000313" key="9">
    <source>
        <dbReference type="Proteomes" id="UP000501991"/>
    </source>
</evidence>
<proteinExistence type="inferred from homology"/>
<dbReference type="Proteomes" id="UP000501991">
    <property type="component" value="Chromosome"/>
</dbReference>
<dbReference type="PIRSF" id="PIRSF004486">
    <property type="entry name" value="MraW"/>
    <property type="match status" value="1"/>
</dbReference>
<feature type="binding site" evidence="6">
    <location>
        <position position="132"/>
    </location>
    <ligand>
        <name>S-adenosyl-L-methionine</name>
        <dbReference type="ChEBI" id="CHEBI:59789"/>
    </ligand>
</feature>
<dbReference type="Gene3D" id="3.40.50.150">
    <property type="entry name" value="Vaccinia Virus protein VP39"/>
    <property type="match status" value="1"/>
</dbReference>
<name>A0A6C1B2H8_9RHOO</name>
<reference evidence="8 9" key="1">
    <citation type="submission" date="2020-02" db="EMBL/GenBank/DDBJ databases">
        <title>Nitrogenibacter mangrovi gen. nov., sp. nov. isolated from mangrove sediment, a denitrifying betaproteobacterium.</title>
        <authorList>
            <person name="Liao H."/>
            <person name="Tian Y."/>
        </authorList>
    </citation>
    <scope>NUCLEOTIDE SEQUENCE [LARGE SCALE GENOMIC DNA]</scope>
    <source>
        <strain evidence="8 9">M9-3-2</strain>
    </source>
</reference>
<dbReference type="SUPFAM" id="SSF53335">
    <property type="entry name" value="S-adenosyl-L-methionine-dependent methyltransferases"/>
    <property type="match status" value="1"/>
</dbReference>
<keyword evidence="2 6" id="KW-0698">rRNA processing</keyword>
<gene>
    <name evidence="6 8" type="primary">rsmH</name>
    <name evidence="8" type="ORF">G3580_04850</name>
</gene>
<comment type="function">
    <text evidence="6">Specifically methylates the N4 position of cytidine in position 1402 (C1402) of 16S rRNA.</text>
</comment>
<dbReference type="KEGG" id="azq:G3580_04850"/>
<protein>
    <recommendedName>
        <fullName evidence="6">Ribosomal RNA small subunit methyltransferase H</fullName>
        <ecNumber evidence="6">2.1.1.199</ecNumber>
    </recommendedName>
    <alternativeName>
        <fullName evidence="6">16S rRNA m(4)C1402 methyltransferase</fullName>
    </alternativeName>
    <alternativeName>
        <fullName evidence="6">rRNA (cytosine-N(4)-)-methyltransferase RsmH</fullName>
    </alternativeName>
</protein>
<evidence type="ECO:0000256" key="7">
    <source>
        <dbReference type="SAM" id="MobiDB-lite"/>
    </source>
</evidence>
<feature type="binding site" evidence="6">
    <location>
        <position position="104"/>
    </location>
    <ligand>
        <name>S-adenosyl-L-methionine</name>
        <dbReference type="ChEBI" id="CHEBI:59789"/>
    </ligand>
</feature>
<dbReference type="GO" id="GO:0071424">
    <property type="term" value="F:rRNA (cytosine-N4-)-methyltransferase activity"/>
    <property type="evidence" value="ECO:0007669"/>
    <property type="project" value="UniProtKB-UniRule"/>
</dbReference>
<evidence type="ECO:0000313" key="8">
    <source>
        <dbReference type="EMBL" id="QID17028.1"/>
    </source>
</evidence>
<evidence type="ECO:0000256" key="5">
    <source>
        <dbReference type="ARBA" id="ARBA00022691"/>
    </source>
</evidence>
<dbReference type="GO" id="GO:0005737">
    <property type="term" value="C:cytoplasm"/>
    <property type="evidence" value="ECO:0007669"/>
    <property type="project" value="UniProtKB-SubCell"/>
</dbReference>